<evidence type="ECO:0000256" key="4">
    <source>
        <dbReference type="ARBA" id="ARBA00022490"/>
    </source>
</evidence>
<dbReference type="GO" id="GO:0000243">
    <property type="term" value="C:commitment complex"/>
    <property type="evidence" value="ECO:0007669"/>
    <property type="project" value="EnsemblFungi"/>
</dbReference>
<dbReference type="FunFam" id="2.30.30.100:FF:000002">
    <property type="entry name" value="Small nuclear ribonucleoprotein Sm D3"/>
    <property type="match status" value="1"/>
</dbReference>
<proteinExistence type="inferred from homology"/>
<dbReference type="GO" id="GO:0000974">
    <property type="term" value="C:Prp19 complex"/>
    <property type="evidence" value="ECO:0007669"/>
    <property type="project" value="EnsemblFungi"/>
</dbReference>
<dbReference type="GO" id="GO:0000387">
    <property type="term" value="P:spliceosomal snRNP assembly"/>
    <property type="evidence" value="ECO:0007669"/>
    <property type="project" value="UniProtKB-UniRule"/>
</dbReference>
<dbReference type="GO" id="GO:0046540">
    <property type="term" value="C:U4/U6 x U5 tri-snRNP complex"/>
    <property type="evidence" value="ECO:0007669"/>
    <property type="project" value="EnsemblFungi"/>
</dbReference>
<dbReference type="Gene3D" id="2.30.30.100">
    <property type="match status" value="1"/>
</dbReference>
<keyword evidence="8 9" id="KW-0687">Ribonucleoprotein</keyword>
<evidence type="ECO:0000259" key="10">
    <source>
        <dbReference type="PROSITE" id="PS52002"/>
    </source>
</evidence>
<dbReference type="Pfam" id="PF01423">
    <property type="entry name" value="LSM"/>
    <property type="match status" value="1"/>
</dbReference>
<reference evidence="12" key="1">
    <citation type="submission" date="2016-05" db="EMBL/GenBank/DDBJ databases">
        <title>Comparative genomics of biotechnologically important yeasts.</title>
        <authorList>
            <consortium name="DOE Joint Genome Institute"/>
            <person name="Riley R."/>
            <person name="Haridas S."/>
            <person name="Wolfe K.H."/>
            <person name="Lopes M.R."/>
            <person name="Hittinger C.T."/>
            <person name="Goker M."/>
            <person name="Salamov A."/>
            <person name="Wisecaver J."/>
            <person name="Long T.M."/>
            <person name="Aerts A.L."/>
            <person name="Barry K."/>
            <person name="Choi C."/>
            <person name="Clum A."/>
            <person name="Coughlan A.Y."/>
            <person name="Deshpande S."/>
            <person name="Douglass A.P."/>
            <person name="Hanson S.J."/>
            <person name="Klenk H.-P."/>
            <person name="Labutti K."/>
            <person name="Lapidus A."/>
            <person name="Lindquist E."/>
            <person name="Lipzen A."/>
            <person name="Meier-Kolthoff J.P."/>
            <person name="Ohm R.A."/>
            <person name="Otillar R.P."/>
            <person name="Pangilinan J."/>
            <person name="Peng Y."/>
            <person name="Rokas A."/>
            <person name="Rosa C.A."/>
            <person name="Scheuner C."/>
            <person name="Sibirny A.A."/>
            <person name="Slot J.C."/>
            <person name="Stielow J.B."/>
            <person name="Sun H."/>
            <person name="Kurtzman C.P."/>
            <person name="Blackwell M."/>
            <person name="Grigoriev I.V."/>
            <person name="Jeffries T.W."/>
        </authorList>
    </citation>
    <scope>NUCLEOTIDE SEQUENCE [LARGE SCALE GENOMIC DNA]</scope>
    <source>
        <strain evidence="12">NRRL Y-1933</strain>
    </source>
</reference>
<dbReference type="PANTHER" id="PTHR23338">
    <property type="entry name" value="SMALL NUCLEAR RIBONUCLEOPROTEIN SM"/>
    <property type="match status" value="1"/>
</dbReference>
<dbReference type="InterPro" id="IPR001163">
    <property type="entry name" value="Sm_dom_euk/arc"/>
</dbReference>
<keyword evidence="4" id="KW-0963">Cytoplasm</keyword>
<dbReference type="InterPro" id="IPR034099">
    <property type="entry name" value="SmD3"/>
</dbReference>
<dbReference type="AlphaFoldDB" id="A0A1E4RPQ2"/>
<evidence type="ECO:0000256" key="7">
    <source>
        <dbReference type="ARBA" id="ARBA00023242"/>
    </source>
</evidence>
<accession>A0A1E4RPQ2</accession>
<dbReference type="EMBL" id="KV454539">
    <property type="protein sequence ID" value="ODV69065.1"/>
    <property type="molecule type" value="Genomic_DNA"/>
</dbReference>
<comment type="subcellular location">
    <subcellularLocation>
        <location evidence="2">Cytoplasm</location>
        <location evidence="2">Cytosol</location>
    </subcellularLocation>
    <subcellularLocation>
        <location evidence="1 9">Nucleus</location>
    </subcellularLocation>
</comment>
<comment type="similarity">
    <text evidence="3 9">Belongs to the snRNP core protein family.</text>
</comment>
<dbReference type="GO" id="GO:0005682">
    <property type="term" value="C:U5 snRNP"/>
    <property type="evidence" value="ECO:0007669"/>
    <property type="project" value="EnsemblFungi"/>
</dbReference>
<feature type="domain" description="Sm" evidence="10">
    <location>
        <begin position="5"/>
        <end position="78"/>
    </location>
</feature>
<name>A0A1E4RPQ2_9ASCO</name>
<dbReference type="OrthoDB" id="6425924at2759"/>
<evidence type="ECO:0000256" key="5">
    <source>
        <dbReference type="ARBA" id="ARBA00022664"/>
    </source>
</evidence>
<dbReference type="GO" id="GO:0071004">
    <property type="term" value="C:U2-type prespliceosome"/>
    <property type="evidence" value="ECO:0007669"/>
    <property type="project" value="EnsemblFungi"/>
</dbReference>
<dbReference type="CDD" id="cd01721">
    <property type="entry name" value="Sm_D3"/>
    <property type="match status" value="1"/>
</dbReference>
<sequence length="107" mass="11855">MSAGIPVKLLNEAQGHIISLELTTGDTYRGKLLENEDNMNLSLYDVTITKGRTGATSYMNQVFVRGSMIRFVSVPDILKNAPMFFMKPNDKPKAPVRGSTGVKRARH</sequence>
<evidence type="ECO:0000256" key="8">
    <source>
        <dbReference type="ARBA" id="ARBA00023274"/>
    </source>
</evidence>
<evidence type="ECO:0000256" key="1">
    <source>
        <dbReference type="ARBA" id="ARBA00004123"/>
    </source>
</evidence>
<dbReference type="InterPro" id="IPR010920">
    <property type="entry name" value="LSM_dom_sf"/>
</dbReference>
<dbReference type="GO" id="GO:0005685">
    <property type="term" value="C:U1 snRNP"/>
    <property type="evidence" value="ECO:0007669"/>
    <property type="project" value="EnsemblFungi"/>
</dbReference>
<keyword evidence="7 9" id="KW-0539">Nucleus</keyword>
<dbReference type="Proteomes" id="UP000095085">
    <property type="component" value="Unassembled WGS sequence"/>
</dbReference>
<dbReference type="InterPro" id="IPR047575">
    <property type="entry name" value="Sm"/>
</dbReference>
<dbReference type="InterPro" id="IPR027141">
    <property type="entry name" value="LSm4/Sm_D1/D3"/>
</dbReference>
<dbReference type="RefSeq" id="XP_020078132.1">
    <property type="nucleotide sequence ID" value="XM_020220921.1"/>
</dbReference>
<keyword evidence="6 9" id="KW-0508">mRNA splicing</keyword>
<dbReference type="GO" id="GO:0003729">
    <property type="term" value="F:mRNA binding"/>
    <property type="evidence" value="ECO:0007669"/>
    <property type="project" value="EnsemblFungi"/>
</dbReference>
<evidence type="ECO:0000313" key="12">
    <source>
        <dbReference type="Proteomes" id="UP000095085"/>
    </source>
</evidence>
<dbReference type="GeneID" id="30995471"/>
<keyword evidence="5 9" id="KW-0507">mRNA processing</keyword>
<organism evidence="11 12">
    <name type="scientific">Hyphopichia burtonii NRRL Y-1933</name>
    <dbReference type="NCBI Taxonomy" id="984485"/>
    <lineage>
        <taxon>Eukaryota</taxon>
        <taxon>Fungi</taxon>
        <taxon>Dikarya</taxon>
        <taxon>Ascomycota</taxon>
        <taxon>Saccharomycotina</taxon>
        <taxon>Pichiomycetes</taxon>
        <taxon>Debaryomycetaceae</taxon>
        <taxon>Hyphopichia</taxon>
    </lineage>
</organism>
<dbReference type="GO" id="GO:0005687">
    <property type="term" value="C:U4 snRNP"/>
    <property type="evidence" value="ECO:0007669"/>
    <property type="project" value="EnsemblFungi"/>
</dbReference>
<evidence type="ECO:0000256" key="6">
    <source>
        <dbReference type="ARBA" id="ARBA00023187"/>
    </source>
</evidence>
<keyword evidence="12" id="KW-1185">Reference proteome</keyword>
<dbReference type="PROSITE" id="PS52002">
    <property type="entry name" value="SM"/>
    <property type="match status" value="1"/>
</dbReference>
<evidence type="ECO:0000256" key="2">
    <source>
        <dbReference type="ARBA" id="ARBA00004514"/>
    </source>
</evidence>
<evidence type="ECO:0000313" key="11">
    <source>
        <dbReference type="EMBL" id="ODV69065.1"/>
    </source>
</evidence>
<dbReference type="GO" id="GO:0005829">
    <property type="term" value="C:cytosol"/>
    <property type="evidence" value="ECO:0007669"/>
    <property type="project" value="UniProtKB-SubCell"/>
</dbReference>
<protein>
    <recommendedName>
        <fullName evidence="9">Small nuclear ribonucleoprotein Sm D3</fullName>
        <shortName evidence="9">Sm-D3</shortName>
    </recommendedName>
    <alternativeName>
        <fullName evidence="9">snRNP core protein D3</fullName>
    </alternativeName>
</protein>
<evidence type="ECO:0000256" key="9">
    <source>
        <dbReference type="RuleBase" id="RU365050"/>
    </source>
</evidence>
<evidence type="ECO:0000256" key="3">
    <source>
        <dbReference type="ARBA" id="ARBA00008146"/>
    </source>
</evidence>
<dbReference type="SUPFAM" id="SSF50182">
    <property type="entry name" value="Sm-like ribonucleoproteins"/>
    <property type="match status" value="1"/>
</dbReference>
<dbReference type="SMART" id="SM00651">
    <property type="entry name" value="Sm"/>
    <property type="match status" value="1"/>
</dbReference>
<gene>
    <name evidence="11" type="ORF">HYPBUDRAFT_152260</name>
</gene>
<dbReference type="GO" id="GO:0036261">
    <property type="term" value="P:7-methylguanosine cap hypermethylation"/>
    <property type="evidence" value="ECO:0007669"/>
    <property type="project" value="EnsemblFungi"/>
</dbReference>
<dbReference type="STRING" id="984485.A0A1E4RPQ2"/>